<evidence type="ECO:0000313" key="1">
    <source>
        <dbReference type="Proteomes" id="UP000695022"/>
    </source>
</evidence>
<reference evidence="2" key="1">
    <citation type="submission" date="2025-08" db="UniProtKB">
        <authorList>
            <consortium name="RefSeq"/>
        </authorList>
    </citation>
    <scope>IDENTIFICATION</scope>
</reference>
<sequence length="319" mass="35774">MALCEPDGPTPCCHEGRCRNMAAAECRCESGNCFDLRREILAELAYWQPRESTCKMQRFSPRKACTLLRVNGVRLVVMGDSMLRKMYQALMIILRDNALTGSLAVNTPPEITTECQGQAQFTRTICGKMHLASSSRHLPSTDFCQNIKMAASDRHFGVEFVSAQNTSTADVALATARSLLRRKGSLLVLGIGFHDHCNAARVIEQYLTPVVAEVRTHGQGWPKLLWVSVDHPGLLKPLPYRRLQGIERCGPFSQKIARYLARFEVPVLNTVELTSDVSSYDGTHYAHGVNDVKVQILLNYVLELFLKMRRRTQAARVTH</sequence>
<protein>
    <submittedName>
        <fullName evidence="2">Uncharacterized protein LOC106805193</fullName>
    </submittedName>
</protein>
<organism evidence="1 2">
    <name type="scientific">Priapulus caudatus</name>
    <name type="common">Priapulid worm</name>
    <dbReference type="NCBI Taxonomy" id="37621"/>
    <lineage>
        <taxon>Eukaryota</taxon>
        <taxon>Metazoa</taxon>
        <taxon>Ecdysozoa</taxon>
        <taxon>Scalidophora</taxon>
        <taxon>Priapulida</taxon>
        <taxon>Priapulimorpha</taxon>
        <taxon>Priapulimorphida</taxon>
        <taxon>Priapulidae</taxon>
        <taxon>Priapulus</taxon>
    </lineage>
</organism>
<dbReference type="PANTHER" id="PTHR20003">
    <property type="entry name" value="GLYCOPROTEIN-RELATED"/>
    <property type="match status" value="1"/>
</dbReference>
<proteinExistence type="predicted"/>
<name>A0ABM1DQG1_PRICU</name>
<evidence type="ECO:0000313" key="2">
    <source>
        <dbReference type="RefSeq" id="XP_014662182.1"/>
    </source>
</evidence>
<accession>A0ABM1DQG1</accession>
<keyword evidence="1" id="KW-1185">Reference proteome</keyword>
<dbReference type="GeneID" id="106805193"/>
<dbReference type="PANTHER" id="PTHR20003:SF7">
    <property type="entry name" value="SGNH DOMAIN-CONTAINING PROTEIN"/>
    <property type="match status" value="1"/>
</dbReference>
<dbReference type="RefSeq" id="XP_014662182.1">
    <property type="nucleotide sequence ID" value="XM_014806696.1"/>
</dbReference>
<dbReference type="Proteomes" id="UP000695022">
    <property type="component" value="Unplaced"/>
</dbReference>
<gene>
    <name evidence="2" type="primary">LOC106805193</name>
</gene>